<evidence type="ECO:0000313" key="1">
    <source>
        <dbReference type="EMBL" id="KAG2204957.1"/>
    </source>
</evidence>
<dbReference type="AlphaFoldDB" id="A0A8H7R6Z4"/>
<keyword evidence="2" id="KW-1185">Reference proteome</keyword>
<proteinExistence type="predicted"/>
<dbReference type="EMBL" id="JAEPRD010000040">
    <property type="protein sequence ID" value="KAG2204957.1"/>
    <property type="molecule type" value="Genomic_DNA"/>
</dbReference>
<accession>A0A8H7R6Z4</accession>
<comment type="caution">
    <text evidence="1">The sequence shown here is derived from an EMBL/GenBank/DDBJ whole genome shotgun (WGS) entry which is preliminary data.</text>
</comment>
<dbReference type="OrthoDB" id="2244190at2759"/>
<gene>
    <name evidence="1" type="ORF">INT47_002581</name>
</gene>
<protein>
    <submittedName>
        <fullName evidence="1">Uncharacterized protein</fullName>
    </submittedName>
</protein>
<sequence>MKGWQTPPSNYTKIKKNDLQIVITEKKLEMLKPDQVEYLQILDILDPITKNCLANRGVYYNDDANELTYYHQFAKILDEILDNTMLDIPDSEKVSKAAKTAVMNIKKVYNAKISLSDGFGRRIDLILATKNIELSLFTYRQGLLACSIHALLAT</sequence>
<reference evidence="1" key="1">
    <citation type="submission" date="2020-12" db="EMBL/GenBank/DDBJ databases">
        <title>Metabolic potential, ecology and presence of endohyphal bacteria is reflected in genomic diversity of Mucoromycotina.</title>
        <authorList>
            <person name="Muszewska A."/>
            <person name="Okrasinska A."/>
            <person name="Steczkiewicz K."/>
            <person name="Drgas O."/>
            <person name="Orlowska M."/>
            <person name="Perlinska-Lenart U."/>
            <person name="Aleksandrzak-Piekarczyk T."/>
            <person name="Szatraj K."/>
            <person name="Zielenkiewicz U."/>
            <person name="Pilsyk S."/>
            <person name="Malc E."/>
            <person name="Mieczkowski P."/>
            <person name="Kruszewska J.S."/>
            <person name="Biernat P."/>
            <person name="Pawlowska J."/>
        </authorList>
    </citation>
    <scope>NUCLEOTIDE SEQUENCE</scope>
    <source>
        <strain evidence="1">WA0000017839</strain>
    </source>
</reference>
<evidence type="ECO:0000313" key="2">
    <source>
        <dbReference type="Proteomes" id="UP000603453"/>
    </source>
</evidence>
<organism evidence="1 2">
    <name type="scientific">Mucor saturninus</name>
    <dbReference type="NCBI Taxonomy" id="64648"/>
    <lineage>
        <taxon>Eukaryota</taxon>
        <taxon>Fungi</taxon>
        <taxon>Fungi incertae sedis</taxon>
        <taxon>Mucoromycota</taxon>
        <taxon>Mucoromycotina</taxon>
        <taxon>Mucoromycetes</taxon>
        <taxon>Mucorales</taxon>
        <taxon>Mucorineae</taxon>
        <taxon>Mucoraceae</taxon>
        <taxon>Mucor</taxon>
    </lineage>
</organism>
<name>A0A8H7R6Z4_9FUNG</name>
<dbReference type="Proteomes" id="UP000603453">
    <property type="component" value="Unassembled WGS sequence"/>
</dbReference>